<proteinExistence type="inferred from homology"/>
<reference evidence="13" key="1">
    <citation type="journal article" date="2017" name="Gigascience">
        <title>The genome draft of coconut (Cocos nucifera).</title>
        <authorList>
            <person name="Xiao Y."/>
            <person name="Xu P."/>
            <person name="Fan H."/>
            <person name="Baudouin L."/>
            <person name="Xia W."/>
            <person name="Bocs S."/>
            <person name="Xu J."/>
            <person name="Li Q."/>
            <person name="Guo A."/>
            <person name="Zhou L."/>
            <person name="Li J."/>
            <person name="Wu Y."/>
            <person name="Ma Z."/>
            <person name="Armero A."/>
            <person name="Issali A.E."/>
            <person name="Liu N."/>
            <person name="Peng M."/>
            <person name="Yang Y."/>
        </authorList>
    </citation>
    <scope>NUCLEOTIDE SEQUENCE</scope>
    <source>
        <tissue evidence="13">Spear leaf of Hainan Tall coconut</tissue>
    </source>
</reference>
<accession>A0A8K0IYP0</accession>
<keyword evidence="14" id="KW-1185">Reference proteome</keyword>
<dbReference type="InterPro" id="IPR053793">
    <property type="entry name" value="PB1-like"/>
</dbReference>
<keyword evidence="5 10" id="KW-0678">Repressor</keyword>
<evidence type="ECO:0000256" key="2">
    <source>
        <dbReference type="ARBA" id="ARBA00004123"/>
    </source>
</evidence>
<dbReference type="GO" id="GO:0006355">
    <property type="term" value="P:regulation of DNA-templated transcription"/>
    <property type="evidence" value="ECO:0007669"/>
    <property type="project" value="InterPro"/>
</dbReference>
<dbReference type="Gene3D" id="3.10.20.90">
    <property type="entry name" value="Phosphatidylinositol 3-kinase Catalytic Subunit, Chain A, domain 1"/>
    <property type="match status" value="1"/>
</dbReference>
<reference evidence="13" key="2">
    <citation type="submission" date="2019-07" db="EMBL/GenBank/DDBJ databases">
        <authorList>
            <person name="Yang Y."/>
            <person name="Bocs S."/>
            <person name="Baudouin L."/>
        </authorList>
    </citation>
    <scope>NUCLEOTIDE SEQUENCE</scope>
    <source>
        <tissue evidence="13">Spear leaf of Hainan Tall coconut</tissue>
    </source>
</reference>
<protein>
    <recommendedName>
        <fullName evidence="10">Auxin-responsive protein</fullName>
    </recommendedName>
</protein>
<evidence type="ECO:0000256" key="9">
    <source>
        <dbReference type="ARBA" id="ARBA00023294"/>
    </source>
</evidence>
<evidence type="ECO:0000313" key="13">
    <source>
        <dbReference type="EMBL" id="KAG1370022.1"/>
    </source>
</evidence>
<dbReference type="InterPro" id="IPR003311">
    <property type="entry name" value="AUX_IAA"/>
</dbReference>
<evidence type="ECO:0000256" key="8">
    <source>
        <dbReference type="ARBA" id="ARBA00023242"/>
    </source>
</evidence>
<dbReference type="GO" id="GO:0009734">
    <property type="term" value="P:auxin-activated signaling pathway"/>
    <property type="evidence" value="ECO:0007669"/>
    <property type="project" value="UniProtKB-UniRule"/>
</dbReference>
<name>A0A8K0IYP0_COCNU</name>
<evidence type="ECO:0000256" key="1">
    <source>
        <dbReference type="ARBA" id="ARBA00002159"/>
    </source>
</evidence>
<dbReference type="SUPFAM" id="SSF54277">
    <property type="entry name" value="CAD &amp; PB1 domains"/>
    <property type="match status" value="1"/>
</dbReference>
<comment type="function">
    <text evidence="1 10">Aux/IAA proteins are short-lived transcriptional factors that function as repressors of early auxin response genes at low auxin concentrations.</text>
</comment>
<dbReference type="PANTHER" id="PTHR31734">
    <property type="entry name" value="AUXIN-RESPONSIVE PROTEIN IAA17"/>
    <property type="match status" value="1"/>
</dbReference>
<comment type="similarity">
    <text evidence="3 10">Belongs to the Aux/IAA family.</text>
</comment>
<dbReference type="PANTHER" id="PTHR31734:SF120">
    <property type="entry name" value="AUXIN-RESPONSIVE PROTEIN IAA25"/>
    <property type="match status" value="1"/>
</dbReference>
<keyword evidence="9 10" id="KW-0927">Auxin signaling pathway</keyword>
<comment type="caution">
    <text evidence="13">The sequence shown here is derived from an EMBL/GenBank/DDBJ whole genome shotgun (WGS) entry which is preliminary data.</text>
</comment>
<gene>
    <name evidence="13" type="ORF">COCNU_15G003880</name>
</gene>
<evidence type="ECO:0000259" key="12">
    <source>
        <dbReference type="PROSITE" id="PS51745"/>
    </source>
</evidence>
<evidence type="ECO:0000256" key="4">
    <source>
        <dbReference type="ARBA" id="ARBA00011726"/>
    </source>
</evidence>
<comment type="subunit">
    <text evidence="4 10">Homodimers and heterodimers.</text>
</comment>
<evidence type="ECO:0000313" key="14">
    <source>
        <dbReference type="Proteomes" id="UP000797356"/>
    </source>
</evidence>
<dbReference type="OrthoDB" id="615826at2759"/>
<dbReference type="InterPro" id="IPR033389">
    <property type="entry name" value="AUX/IAA_dom"/>
</dbReference>
<dbReference type="AlphaFoldDB" id="A0A8K0IYP0"/>
<organism evidence="13 14">
    <name type="scientific">Cocos nucifera</name>
    <name type="common">Coconut palm</name>
    <dbReference type="NCBI Taxonomy" id="13894"/>
    <lineage>
        <taxon>Eukaryota</taxon>
        <taxon>Viridiplantae</taxon>
        <taxon>Streptophyta</taxon>
        <taxon>Embryophyta</taxon>
        <taxon>Tracheophyta</taxon>
        <taxon>Spermatophyta</taxon>
        <taxon>Magnoliopsida</taxon>
        <taxon>Liliopsida</taxon>
        <taxon>Arecaceae</taxon>
        <taxon>Arecoideae</taxon>
        <taxon>Cocoseae</taxon>
        <taxon>Attaleinae</taxon>
        <taxon>Cocos</taxon>
    </lineage>
</organism>
<sequence length="301" mass="33525">MKATLFETSPPKEKEGWGSGGGLHEDRAPKETASGLKNHLELRLGISLNDGDASDDTVAPTSSDGRSLGGSRPSCFATPDRLHLRAAKTWLPQTHGTAFIHPWSLAARQQKAVLEQARHNSNPPPPLSTIPRAIDRPSFPSVVGWPPICAFRRNLVDPELLKSDMDGEKDATRVKPMETEAIIKALEVKSTMFVKVNMEGYFVGRKIDLNAHDSYESLFQALKKMFHNFLSIDDSNNLNEQEQDEVASSDFILIYEDHEGDRMLVGDVPWKLFLVSVKRLYIAYNPNAPNKVDGEVARHQK</sequence>
<keyword evidence="8 10" id="KW-0539">Nucleus</keyword>
<feature type="region of interest" description="Disordered" evidence="11">
    <location>
        <begin position="1"/>
        <end position="36"/>
    </location>
</feature>
<dbReference type="PROSITE" id="PS51745">
    <property type="entry name" value="PB1"/>
    <property type="match status" value="1"/>
</dbReference>
<comment type="subcellular location">
    <subcellularLocation>
        <location evidence="2 10">Nucleus</location>
    </subcellularLocation>
</comment>
<evidence type="ECO:0000256" key="7">
    <source>
        <dbReference type="ARBA" id="ARBA00023163"/>
    </source>
</evidence>
<dbReference type="GO" id="GO:0005634">
    <property type="term" value="C:nucleus"/>
    <property type="evidence" value="ECO:0007669"/>
    <property type="project" value="UniProtKB-SubCell"/>
</dbReference>
<dbReference type="Pfam" id="PF02309">
    <property type="entry name" value="AUX_IAA"/>
    <property type="match status" value="1"/>
</dbReference>
<feature type="region of interest" description="Disordered" evidence="11">
    <location>
        <begin position="48"/>
        <end position="73"/>
    </location>
</feature>
<evidence type="ECO:0000256" key="11">
    <source>
        <dbReference type="SAM" id="MobiDB-lite"/>
    </source>
</evidence>
<keyword evidence="6 10" id="KW-0805">Transcription regulation</keyword>
<evidence type="ECO:0000256" key="6">
    <source>
        <dbReference type="ARBA" id="ARBA00023015"/>
    </source>
</evidence>
<dbReference type="Proteomes" id="UP000797356">
    <property type="component" value="Chromosome 15"/>
</dbReference>
<feature type="domain" description="PB1" evidence="12">
    <location>
        <begin position="191"/>
        <end position="285"/>
    </location>
</feature>
<evidence type="ECO:0000256" key="3">
    <source>
        <dbReference type="ARBA" id="ARBA00006728"/>
    </source>
</evidence>
<dbReference type="EMBL" id="CM017886">
    <property type="protein sequence ID" value="KAG1370022.1"/>
    <property type="molecule type" value="Genomic_DNA"/>
</dbReference>
<evidence type="ECO:0000256" key="10">
    <source>
        <dbReference type="RuleBase" id="RU004549"/>
    </source>
</evidence>
<evidence type="ECO:0000256" key="5">
    <source>
        <dbReference type="ARBA" id="ARBA00022491"/>
    </source>
</evidence>
<keyword evidence="7 10" id="KW-0804">Transcription</keyword>